<dbReference type="EMBL" id="CP158265">
    <property type="protein sequence ID" value="XDJ75971.1"/>
    <property type="molecule type" value="Genomic_DNA"/>
</dbReference>
<proteinExistence type="predicted"/>
<organism evidence="1">
    <name type="scientific">Castellaniella ginsengisoli</name>
    <dbReference type="NCBI Taxonomy" id="546114"/>
    <lineage>
        <taxon>Bacteria</taxon>
        <taxon>Pseudomonadati</taxon>
        <taxon>Pseudomonadota</taxon>
        <taxon>Betaproteobacteria</taxon>
        <taxon>Burkholderiales</taxon>
        <taxon>Alcaligenaceae</taxon>
        <taxon>Castellaniella</taxon>
    </lineage>
</organism>
<gene>
    <name evidence="1" type="ORF">ABRY90_12965</name>
    <name evidence="2" type="ORF">ABRZ10_07120</name>
</gene>
<evidence type="ECO:0000313" key="1">
    <source>
        <dbReference type="EMBL" id="XDJ58153.1"/>
    </source>
</evidence>
<reference evidence="1" key="1">
    <citation type="submission" date="2024-05" db="EMBL/GenBank/DDBJ databases">
        <authorList>
            <person name="Luo Y.-C."/>
            <person name="Nicholds J."/>
            <person name="Mortimer T."/>
            <person name="Maboni G."/>
        </authorList>
    </citation>
    <scope>NUCLEOTIDE SEQUENCE</scope>
    <source>
        <strain evidence="2">143769</strain>
        <strain evidence="1">148131</strain>
    </source>
</reference>
<sequence>MEQQTHADDFAKIVRTTAGRQVLVYTDQEDETGNPSLVMATCVDSVMVKLGSGFKDTDDGYESRDKAFAGYSVEMADKFEAMAVGAVIGSQS</sequence>
<evidence type="ECO:0000313" key="2">
    <source>
        <dbReference type="EMBL" id="XDJ75971.1"/>
    </source>
</evidence>
<dbReference type="AlphaFoldDB" id="A0AB39DV87"/>
<accession>A0AB39DV87</accession>
<protein>
    <submittedName>
        <fullName evidence="1">Uncharacterized protein</fullName>
    </submittedName>
</protein>
<dbReference type="RefSeq" id="WP_368647990.1">
    <property type="nucleotide sequence ID" value="NZ_CP158258.1"/>
</dbReference>
<dbReference type="EMBL" id="CP158258">
    <property type="protein sequence ID" value="XDJ58153.1"/>
    <property type="molecule type" value="Genomic_DNA"/>
</dbReference>
<name>A0AB39DV87_9BURK</name>